<evidence type="ECO:0008006" key="4">
    <source>
        <dbReference type="Google" id="ProtNLM"/>
    </source>
</evidence>
<dbReference type="eggNOG" id="ENOG50330HR">
    <property type="taxonomic scope" value="Bacteria"/>
</dbReference>
<dbReference type="EMBL" id="BAEN01000065">
    <property type="protein sequence ID" value="GAC16111.1"/>
    <property type="molecule type" value="Genomic_DNA"/>
</dbReference>
<dbReference type="OrthoDB" id="6386273at2"/>
<sequence length="107" mass="11489">MKKLVLATLVALSVPFTASAATSSAENVKFVGDLEYASFCKAVINNDVELFKISLNRFVGELGSSRQRVLKRVLADNNVTCSGQSLVEFSAKRNATQVGSFITAQAE</sequence>
<accession>K6XWR8</accession>
<dbReference type="Proteomes" id="UP000006334">
    <property type="component" value="Unassembled WGS sequence"/>
</dbReference>
<dbReference type="AlphaFoldDB" id="K6XWR8"/>
<evidence type="ECO:0000313" key="3">
    <source>
        <dbReference type="Proteomes" id="UP000006334"/>
    </source>
</evidence>
<keyword evidence="1" id="KW-0732">Signal</keyword>
<proteinExistence type="predicted"/>
<evidence type="ECO:0000313" key="2">
    <source>
        <dbReference type="EMBL" id="GAC16111.1"/>
    </source>
</evidence>
<name>K6XWR8_9ALTE</name>
<comment type="caution">
    <text evidence="2">The sequence shown here is derived from an EMBL/GenBank/DDBJ whole genome shotgun (WGS) entry which is preliminary data.</text>
</comment>
<feature type="signal peptide" evidence="1">
    <location>
        <begin position="1"/>
        <end position="20"/>
    </location>
</feature>
<gene>
    <name evidence="2" type="ORF">GLIP_3498</name>
</gene>
<protein>
    <recommendedName>
        <fullName evidence="4">DUF3718 domain-containing protein</fullName>
    </recommendedName>
</protein>
<evidence type="ECO:0000256" key="1">
    <source>
        <dbReference type="SAM" id="SignalP"/>
    </source>
</evidence>
<organism evidence="2 3">
    <name type="scientific">Aliiglaciecola lipolytica E3</name>
    <dbReference type="NCBI Taxonomy" id="1127673"/>
    <lineage>
        <taxon>Bacteria</taxon>
        <taxon>Pseudomonadati</taxon>
        <taxon>Pseudomonadota</taxon>
        <taxon>Gammaproteobacteria</taxon>
        <taxon>Alteromonadales</taxon>
        <taxon>Alteromonadaceae</taxon>
        <taxon>Aliiglaciecola</taxon>
    </lineage>
</organism>
<keyword evidence="3" id="KW-1185">Reference proteome</keyword>
<reference evidence="2 3" key="1">
    <citation type="journal article" date="2017" name="Antonie Van Leeuwenhoek">
        <title>Rhizobium rhizosphaerae sp. nov., a novel species isolated from rice rhizosphere.</title>
        <authorList>
            <person name="Zhao J.J."/>
            <person name="Zhang J."/>
            <person name="Zhang R.J."/>
            <person name="Zhang C.W."/>
            <person name="Yin H.Q."/>
            <person name="Zhang X.X."/>
        </authorList>
    </citation>
    <scope>NUCLEOTIDE SEQUENCE [LARGE SCALE GENOMIC DNA]</scope>
    <source>
        <strain evidence="2 3">E3</strain>
    </source>
</reference>
<dbReference type="RefSeq" id="WP_008845914.1">
    <property type="nucleotide sequence ID" value="NZ_BAEN01000065.1"/>
</dbReference>
<feature type="chain" id="PRO_5003896914" description="DUF3718 domain-containing protein" evidence="1">
    <location>
        <begin position="21"/>
        <end position="107"/>
    </location>
</feature>